<proteinExistence type="predicted"/>
<evidence type="ECO:0000259" key="1">
    <source>
        <dbReference type="Pfam" id="PF09994"/>
    </source>
</evidence>
<dbReference type="InterPro" id="IPR018712">
    <property type="entry name" value="Tle1-like_cat"/>
</dbReference>
<protein>
    <recommendedName>
        <fullName evidence="5">DUF2235 domain-containing protein</fullName>
    </recommendedName>
</protein>
<dbReference type="InterPro" id="IPR054388">
    <property type="entry name" value="Tle1-like_C"/>
</dbReference>
<feature type="domain" description="T6SS Phospholipase effector Tle1-like catalytic" evidence="1">
    <location>
        <begin position="11"/>
        <end position="87"/>
    </location>
</feature>
<evidence type="ECO:0000259" key="2">
    <source>
        <dbReference type="Pfam" id="PF22137"/>
    </source>
</evidence>
<evidence type="ECO:0000313" key="4">
    <source>
        <dbReference type="Proteomes" id="UP000655094"/>
    </source>
</evidence>
<comment type="caution">
    <text evidence="3">The sequence shown here is derived from an EMBL/GenBank/DDBJ whole genome shotgun (WGS) entry which is preliminary data.</text>
</comment>
<feature type="domain" description="T6SS Phospholipase effector Tle1-like C-terminal" evidence="2">
    <location>
        <begin position="131"/>
        <end position="345"/>
    </location>
</feature>
<dbReference type="AlphaFoldDB" id="A0A919HSX3"/>
<dbReference type="Pfam" id="PF22137">
    <property type="entry name" value="T6SS_Tle1-like_C"/>
    <property type="match status" value="1"/>
</dbReference>
<evidence type="ECO:0000313" key="3">
    <source>
        <dbReference type="EMBL" id="GHK52157.1"/>
    </source>
</evidence>
<name>A0A919HSX3_KLEPN</name>
<accession>A0A919HSX3</accession>
<reference evidence="3" key="1">
    <citation type="submission" date="2020-10" db="EMBL/GenBank/DDBJ databases">
        <title>Genome Sequence of ESBL Producing Zambian Clinical Strains.</title>
        <authorList>
            <person name="Shawa M."/>
            <person name="Furuta Y."/>
            <person name="Simbotwe M."/>
            <person name="Mulenga E."/>
            <person name="Mubanga M."/>
            <person name="Mulenga G."/>
            <person name="Kaile C."/>
            <person name="Zorigt T."/>
            <person name="Hang'ombe B."/>
            <person name="Higashi H."/>
        </authorList>
    </citation>
    <scope>NUCLEOTIDE SEQUENCE</scope>
    <source>
        <strain evidence="3">Zam_UTH_09</strain>
    </source>
</reference>
<sequence>MELPDDETYGGLIKKCVHLVSGHEQRLCFPLDSVRRANGKYPPCAIEVVYPGMHSDIGGGYPPGEQGKGNAEHDGHLLSQIVLHDMYSAAFNCGAPLKVPKQALPEKFKSQSWRVIPLDLDSQFFVSEVLSARFNAWRELTLGQTTPKTFDPEAASHYEPPAAGGSLETVIAEQMAWITAWRIDRYARGSMLKTPFYQRATNTEALPAARKAAEVIRDKEQEKVLSARQNQIANQSPDRMDELVLQPGVKDFDPKMDQTQLFDAAKEFGKDYHDGYRIPDNLAQLVLDTVLQPVIFVLNTDDEAQEYRRMKRDGEARVAVLFPDAGEASNAEQPAGLVRALFDDRA</sequence>
<dbReference type="EMBL" id="BNFF01000001">
    <property type="protein sequence ID" value="GHK52157.1"/>
    <property type="molecule type" value="Genomic_DNA"/>
</dbReference>
<dbReference type="Pfam" id="PF09994">
    <property type="entry name" value="T6SS_Tle1-like_cat"/>
    <property type="match status" value="1"/>
</dbReference>
<evidence type="ECO:0008006" key="5">
    <source>
        <dbReference type="Google" id="ProtNLM"/>
    </source>
</evidence>
<dbReference type="PANTHER" id="PTHR33840:SF1">
    <property type="entry name" value="TLE1 PHOSPHOLIPASE DOMAIN-CONTAINING PROTEIN"/>
    <property type="match status" value="1"/>
</dbReference>
<gene>
    <name evidence="3" type="ORF">KPZU09_18930</name>
</gene>
<dbReference type="PANTHER" id="PTHR33840">
    <property type="match status" value="1"/>
</dbReference>
<organism evidence="3 4">
    <name type="scientific">Klebsiella pneumoniae</name>
    <dbReference type="NCBI Taxonomy" id="573"/>
    <lineage>
        <taxon>Bacteria</taxon>
        <taxon>Pseudomonadati</taxon>
        <taxon>Pseudomonadota</taxon>
        <taxon>Gammaproteobacteria</taxon>
        <taxon>Enterobacterales</taxon>
        <taxon>Enterobacteriaceae</taxon>
        <taxon>Klebsiella/Raoultella group</taxon>
        <taxon>Klebsiella</taxon>
        <taxon>Klebsiella pneumoniae complex</taxon>
    </lineage>
</organism>
<dbReference type="Proteomes" id="UP000655094">
    <property type="component" value="Unassembled WGS sequence"/>
</dbReference>